<gene>
    <name evidence="2" type="ORF">CAPTEDRAFT_214496</name>
</gene>
<dbReference type="EMBL" id="KB294199">
    <property type="protein sequence ID" value="ELU14894.1"/>
    <property type="molecule type" value="Genomic_DNA"/>
</dbReference>
<keyword evidence="4" id="KW-1185">Reference proteome</keyword>
<reference evidence="3" key="3">
    <citation type="submission" date="2015-06" db="UniProtKB">
        <authorList>
            <consortium name="EnsemblMetazoa"/>
        </authorList>
    </citation>
    <scope>IDENTIFICATION</scope>
</reference>
<protein>
    <recommendedName>
        <fullName evidence="5">Saposin B-type domain-containing protein</fullName>
    </recommendedName>
</protein>
<dbReference type="AlphaFoldDB" id="R7V8J9"/>
<proteinExistence type="predicted"/>
<evidence type="ECO:0000256" key="1">
    <source>
        <dbReference type="SAM" id="SignalP"/>
    </source>
</evidence>
<evidence type="ECO:0000313" key="4">
    <source>
        <dbReference type="Proteomes" id="UP000014760"/>
    </source>
</evidence>
<accession>R7V8J9</accession>
<reference evidence="2 4" key="2">
    <citation type="journal article" date="2013" name="Nature">
        <title>Insights into bilaterian evolution from three spiralian genomes.</title>
        <authorList>
            <person name="Simakov O."/>
            <person name="Marletaz F."/>
            <person name="Cho S.J."/>
            <person name="Edsinger-Gonzales E."/>
            <person name="Havlak P."/>
            <person name="Hellsten U."/>
            <person name="Kuo D.H."/>
            <person name="Larsson T."/>
            <person name="Lv J."/>
            <person name="Arendt D."/>
            <person name="Savage R."/>
            <person name="Osoegawa K."/>
            <person name="de Jong P."/>
            <person name="Grimwood J."/>
            <person name="Chapman J.A."/>
            <person name="Shapiro H."/>
            <person name="Aerts A."/>
            <person name="Otillar R.P."/>
            <person name="Terry A.Y."/>
            <person name="Boore J.L."/>
            <person name="Grigoriev I.V."/>
            <person name="Lindberg D.R."/>
            <person name="Seaver E.C."/>
            <person name="Weisblat D.A."/>
            <person name="Putnam N.H."/>
            <person name="Rokhsar D.S."/>
        </authorList>
    </citation>
    <scope>NUCLEOTIDE SEQUENCE</scope>
    <source>
        <strain evidence="2 4">I ESC-2004</strain>
    </source>
</reference>
<evidence type="ECO:0008006" key="5">
    <source>
        <dbReference type="Google" id="ProtNLM"/>
    </source>
</evidence>
<reference evidence="4" key="1">
    <citation type="submission" date="2012-12" db="EMBL/GenBank/DDBJ databases">
        <authorList>
            <person name="Hellsten U."/>
            <person name="Grimwood J."/>
            <person name="Chapman J.A."/>
            <person name="Shapiro H."/>
            <person name="Aerts A."/>
            <person name="Otillar R.P."/>
            <person name="Terry A.Y."/>
            <person name="Boore J.L."/>
            <person name="Simakov O."/>
            <person name="Marletaz F."/>
            <person name="Cho S.-J."/>
            <person name="Edsinger-Gonzales E."/>
            <person name="Havlak P."/>
            <person name="Kuo D.-H."/>
            <person name="Larsson T."/>
            <person name="Lv J."/>
            <person name="Arendt D."/>
            <person name="Savage R."/>
            <person name="Osoegawa K."/>
            <person name="de Jong P."/>
            <person name="Lindberg D.R."/>
            <person name="Seaver E.C."/>
            <person name="Weisblat D.A."/>
            <person name="Putnam N.H."/>
            <person name="Grigoriev I.V."/>
            <person name="Rokhsar D.S."/>
        </authorList>
    </citation>
    <scope>NUCLEOTIDE SEQUENCE</scope>
    <source>
        <strain evidence="4">I ESC-2004</strain>
    </source>
</reference>
<feature type="signal peptide" evidence="1">
    <location>
        <begin position="1"/>
        <end position="16"/>
    </location>
</feature>
<sequence>MKVLLLVLASFAICEAAPCMCGWFVPTMVPALSTIPALEYLAGGQVDEDCEYLGCLDVCGAQGEAIGLLDLDEIVEGEVRGQSFCDAVQDLITGDVDDDQLMVLARVPDCDDFFIWGPNRAYISETTLCCIGGVYSPGQC</sequence>
<name>R7V8J9_CAPTE</name>
<organism evidence="2">
    <name type="scientific">Capitella teleta</name>
    <name type="common">Polychaete worm</name>
    <dbReference type="NCBI Taxonomy" id="283909"/>
    <lineage>
        <taxon>Eukaryota</taxon>
        <taxon>Metazoa</taxon>
        <taxon>Spiralia</taxon>
        <taxon>Lophotrochozoa</taxon>
        <taxon>Annelida</taxon>
        <taxon>Polychaeta</taxon>
        <taxon>Sedentaria</taxon>
        <taxon>Scolecida</taxon>
        <taxon>Capitellidae</taxon>
        <taxon>Capitella</taxon>
    </lineage>
</organism>
<dbReference type="HOGENOM" id="CLU_1836975_0_0_1"/>
<feature type="chain" id="PRO_5008788850" description="Saposin B-type domain-containing protein" evidence="1">
    <location>
        <begin position="17"/>
        <end position="140"/>
    </location>
</feature>
<keyword evidence="1" id="KW-0732">Signal</keyword>
<evidence type="ECO:0000313" key="2">
    <source>
        <dbReference type="EMBL" id="ELU14894.1"/>
    </source>
</evidence>
<evidence type="ECO:0000313" key="3">
    <source>
        <dbReference type="EnsemblMetazoa" id="CapteP214496"/>
    </source>
</evidence>
<dbReference type="EMBL" id="AMQN01038385">
    <property type="status" value="NOT_ANNOTATED_CDS"/>
    <property type="molecule type" value="Genomic_DNA"/>
</dbReference>
<dbReference type="EnsemblMetazoa" id="CapteT214496">
    <property type="protein sequence ID" value="CapteP214496"/>
    <property type="gene ID" value="CapteG214496"/>
</dbReference>
<dbReference type="Proteomes" id="UP000014760">
    <property type="component" value="Unassembled WGS sequence"/>
</dbReference>